<dbReference type="InterPro" id="IPR013087">
    <property type="entry name" value="Znf_C2H2_type"/>
</dbReference>
<keyword evidence="4 7" id="KW-0863">Zinc-finger</keyword>
<evidence type="ECO:0000313" key="10">
    <source>
        <dbReference type="Proteomes" id="UP000683360"/>
    </source>
</evidence>
<evidence type="ECO:0000259" key="8">
    <source>
        <dbReference type="PROSITE" id="PS50157"/>
    </source>
</evidence>
<evidence type="ECO:0000256" key="7">
    <source>
        <dbReference type="PROSITE-ProRule" id="PRU00042"/>
    </source>
</evidence>
<dbReference type="SMART" id="SM00355">
    <property type="entry name" value="ZnF_C2H2"/>
    <property type="match status" value="5"/>
</dbReference>
<keyword evidence="2" id="KW-0479">Metal-binding</keyword>
<evidence type="ECO:0000256" key="6">
    <source>
        <dbReference type="ARBA" id="ARBA00023242"/>
    </source>
</evidence>
<evidence type="ECO:0000256" key="2">
    <source>
        <dbReference type="ARBA" id="ARBA00022723"/>
    </source>
</evidence>
<evidence type="ECO:0000256" key="3">
    <source>
        <dbReference type="ARBA" id="ARBA00022737"/>
    </source>
</evidence>
<accession>A0A8S3T3A4</accession>
<dbReference type="PROSITE" id="PS50157">
    <property type="entry name" value="ZINC_FINGER_C2H2_2"/>
    <property type="match status" value="5"/>
</dbReference>
<proteinExistence type="predicted"/>
<comment type="caution">
    <text evidence="9">The sequence shown here is derived from an EMBL/GenBank/DDBJ whole genome shotgun (WGS) entry which is preliminary data.</text>
</comment>
<dbReference type="SUPFAM" id="SSF57667">
    <property type="entry name" value="beta-beta-alpha zinc fingers"/>
    <property type="match status" value="3"/>
</dbReference>
<dbReference type="FunFam" id="3.30.160.60:FF:000100">
    <property type="entry name" value="Zinc finger 45-like"/>
    <property type="match status" value="1"/>
</dbReference>
<sequence>MPPRTDPKKKTKSFNEVCSNFAEACSGIESDANNPANELLDLLKASTENSQALNESEMTAVKVMQLLLPAVNVLSSTMIIKNCAVQDAKIEKIYSAVRLNAYAIDNQNQYSRRENLRIAGINEEEGEDLFSVLVTICDAMNLKLNKSDIVSCHRVGKKGIQNNNRTVIMRTTRDFKAKIFANKKGLHGKPDFKNIYFNDDLTTLKFKLFQIVRKLDNVKAAHTRDGKIHCILKDNSRQTVENPDDLFKLVKEGNSSNRVSSQVIVTAHSSFVNSDNGVHVNSVKEGNSSNRVSSQVIVTAHSSFVNSDNGENSIDTSVQNTKSESVKSNSCDSVKVLALNVCDLKSKLKSPELEVLCNNYDILCFSESKLDQYDVINIKHFKSLPPLNRKNAKRKSGGIIVFVRDYLFENVEVLNSSNENVLWFILDNNVFDYATLFGAVYIPPESSNYSNIDIFDVLERDIIKYTAETRCKVCLLGDFNAHTGTKTDFTEINDYVLNSVQLEDVINSVNLETLGIDVSRNSLDLSVNNYGNRLLQLCQNIELLIVNGRLGKDKGIGALTCKNTTIVDYCILSPELFPYISEFEVLPFDPMLSDVHNALHVKILCKLIDVNKCMNSGEPSTIVKAVWDSKNLQSFNDCLNDENIVCLNDKLDAIDIASVSKDSINSLIEECNNIIIQAASECGMLKEKNIVNNNCNRNIKNCKVKKPWFNQECYTKRKDYHKAKSYNWRVKSVESKNNLIRCSKAYKKVCNLQYNEYRKNFIKKLRNLSQSDPKSYWSLLNKSSNTKTNVLEKISLECFHEHFKKLSNVQHDQNGDFTDDIDCNAVTNLNFELNSVITVDEVVKAIKMHICDICGKNFKRKWNLTRHNKTHEPADNQPNHVYKLYKCEKNDCGAEFTTNTGLWQHKRREHLHKVERGLNMCPLCDKIFGQKIHLHAHMACHSEERKFICDRCCKPMKHQRSLKRHYVRCKGIPKNKQFACSVCKKAFQSKQYLKVHCKSAHQKPVFQCDSCGEIFKWQSSYSRHTAKGRCPGKKTDNTVNAA</sequence>
<name>A0A8S3T3A4_MYTED</name>
<dbReference type="GO" id="GO:0005634">
    <property type="term" value="C:nucleus"/>
    <property type="evidence" value="ECO:0007669"/>
    <property type="project" value="UniProtKB-SubCell"/>
</dbReference>
<dbReference type="Gene3D" id="3.30.160.60">
    <property type="entry name" value="Classic Zinc Finger"/>
    <property type="match status" value="3"/>
</dbReference>
<dbReference type="PROSITE" id="PS00028">
    <property type="entry name" value="ZINC_FINGER_C2H2_1"/>
    <property type="match status" value="4"/>
</dbReference>
<dbReference type="EMBL" id="CAJPWZ010001978">
    <property type="protein sequence ID" value="CAG2227836.1"/>
    <property type="molecule type" value="Genomic_DNA"/>
</dbReference>
<dbReference type="InterPro" id="IPR036236">
    <property type="entry name" value="Znf_C2H2_sf"/>
</dbReference>
<dbReference type="GO" id="GO:0008270">
    <property type="term" value="F:zinc ion binding"/>
    <property type="evidence" value="ECO:0007669"/>
    <property type="project" value="UniProtKB-KW"/>
</dbReference>
<evidence type="ECO:0000256" key="5">
    <source>
        <dbReference type="ARBA" id="ARBA00022833"/>
    </source>
</evidence>
<feature type="domain" description="C2H2-type" evidence="8">
    <location>
        <begin position="978"/>
        <end position="1001"/>
    </location>
</feature>
<feature type="domain" description="C2H2-type" evidence="8">
    <location>
        <begin position="885"/>
        <end position="917"/>
    </location>
</feature>
<evidence type="ECO:0000313" key="9">
    <source>
        <dbReference type="EMBL" id="CAG2227836.1"/>
    </source>
</evidence>
<keyword evidence="10" id="KW-1185">Reference proteome</keyword>
<dbReference type="InterPro" id="IPR050888">
    <property type="entry name" value="ZnF_C2H2-type_TF"/>
</dbReference>
<gene>
    <name evidence="9" type="ORF">MEDL_40831</name>
</gene>
<dbReference type="OrthoDB" id="10046076at2759"/>
<evidence type="ECO:0000256" key="4">
    <source>
        <dbReference type="ARBA" id="ARBA00022771"/>
    </source>
</evidence>
<dbReference type="InterPro" id="IPR036691">
    <property type="entry name" value="Endo/exonu/phosph_ase_sf"/>
</dbReference>
<dbReference type="Pfam" id="PF00096">
    <property type="entry name" value="zf-C2H2"/>
    <property type="match status" value="2"/>
</dbReference>
<dbReference type="SUPFAM" id="SSF56219">
    <property type="entry name" value="DNase I-like"/>
    <property type="match status" value="1"/>
</dbReference>
<dbReference type="PANTHER" id="PTHR24406">
    <property type="entry name" value="TRANSCRIPTIONAL REPRESSOR CTCFL-RELATED"/>
    <property type="match status" value="1"/>
</dbReference>
<comment type="subcellular location">
    <subcellularLocation>
        <location evidence="1">Nucleus</location>
    </subcellularLocation>
</comment>
<organism evidence="9 10">
    <name type="scientific">Mytilus edulis</name>
    <name type="common">Blue mussel</name>
    <dbReference type="NCBI Taxonomy" id="6550"/>
    <lineage>
        <taxon>Eukaryota</taxon>
        <taxon>Metazoa</taxon>
        <taxon>Spiralia</taxon>
        <taxon>Lophotrochozoa</taxon>
        <taxon>Mollusca</taxon>
        <taxon>Bivalvia</taxon>
        <taxon>Autobranchia</taxon>
        <taxon>Pteriomorphia</taxon>
        <taxon>Mytilida</taxon>
        <taxon>Mytiloidea</taxon>
        <taxon>Mytilidae</taxon>
        <taxon>Mytilinae</taxon>
        <taxon>Mytilus</taxon>
    </lineage>
</organism>
<reference evidence="9" key="1">
    <citation type="submission" date="2021-03" db="EMBL/GenBank/DDBJ databases">
        <authorList>
            <person name="Bekaert M."/>
        </authorList>
    </citation>
    <scope>NUCLEOTIDE SEQUENCE</scope>
</reference>
<feature type="domain" description="C2H2-type" evidence="8">
    <location>
        <begin position="1006"/>
        <end position="1035"/>
    </location>
</feature>
<feature type="domain" description="C2H2-type" evidence="8">
    <location>
        <begin position="849"/>
        <end position="876"/>
    </location>
</feature>
<dbReference type="AlphaFoldDB" id="A0A8S3T3A4"/>
<dbReference type="Proteomes" id="UP000683360">
    <property type="component" value="Unassembled WGS sequence"/>
</dbReference>
<keyword evidence="3" id="KW-0677">Repeat</keyword>
<keyword evidence="6" id="KW-0539">Nucleus</keyword>
<dbReference type="Gene3D" id="3.60.10.10">
    <property type="entry name" value="Endonuclease/exonuclease/phosphatase"/>
    <property type="match status" value="1"/>
</dbReference>
<evidence type="ECO:0000256" key="1">
    <source>
        <dbReference type="ARBA" id="ARBA00004123"/>
    </source>
</evidence>
<keyword evidence="5" id="KW-0862">Zinc</keyword>
<feature type="domain" description="C2H2-type" evidence="8">
    <location>
        <begin position="919"/>
        <end position="946"/>
    </location>
</feature>
<protein>
    <submittedName>
        <fullName evidence="9">KRAB</fullName>
    </submittedName>
</protein>